<protein>
    <submittedName>
        <fullName evidence="2">Putative product</fullName>
    </submittedName>
</protein>
<proteinExistence type="predicted"/>
<evidence type="ECO:0000313" key="2">
    <source>
        <dbReference type="EMBL" id="NOV51712.1"/>
    </source>
</evidence>
<keyword evidence="1" id="KW-1133">Transmembrane helix</keyword>
<dbReference type="AlphaFoldDB" id="A0A6M2DZQ1"/>
<name>A0A6M2DZQ1_XENCH</name>
<feature type="transmembrane region" description="Helical" evidence="1">
    <location>
        <begin position="36"/>
        <end position="61"/>
    </location>
</feature>
<sequence>MWPCTKIWFASLISSISAYIGRFFDNMFWMPCLPGAFLILLHFIASLITLMWTTSILQLFLRNVISNAVTVRSVW</sequence>
<dbReference type="EMBL" id="GIIL01007986">
    <property type="protein sequence ID" value="NOV51712.1"/>
    <property type="molecule type" value="Transcribed_RNA"/>
</dbReference>
<keyword evidence="1" id="KW-0812">Transmembrane</keyword>
<accession>A0A6M2DZQ1</accession>
<reference evidence="2" key="1">
    <citation type="submission" date="2020-03" db="EMBL/GenBank/DDBJ databases">
        <title>Transcriptomic Profiling of the Digestive Tract of the Rat Flea, Xenopsylla cheopis, Following Blood Feeding and Infection with Yersinia pestis.</title>
        <authorList>
            <person name="Bland D.M."/>
            <person name="Martens C.A."/>
            <person name="Virtaneva K."/>
            <person name="Kanakabandi K."/>
            <person name="Long D."/>
            <person name="Rosenke R."/>
            <person name="Saturday G.A."/>
            <person name="Hoyt F.H."/>
            <person name="Bruno D.P."/>
            <person name="Ribeiro J.M.C."/>
            <person name="Hinnebusch J."/>
        </authorList>
    </citation>
    <scope>NUCLEOTIDE SEQUENCE</scope>
</reference>
<feature type="transmembrane region" description="Helical" evidence="1">
    <location>
        <begin position="7"/>
        <end position="24"/>
    </location>
</feature>
<organism evidence="2">
    <name type="scientific">Xenopsylla cheopis</name>
    <name type="common">Oriental rat flea</name>
    <name type="synonym">Pulex cheopis</name>
    <dbReference type="NCBI Taxonomy" id="163159"/>
    <lineage>
        <taxon>Eukaryota</taxon>
        <taxon>Metazoa</taxon>
        <taxon>Ecdysozoa</taxon>
        <taxon>Arthropoda</taxon>
        <taxon>Hexapoda</taxon>
        <taxon>Insecta</taxon>
        <taxon>Pterygota</taxon>
        <taxon>Neoptera</taxon>
        <taxon>Endopterygota</taxon>
        <taxon>Siphonaptera</taxon>
        <taxon>Pulicidae</taxon>
        <taxon>Xenopsyllinae</taxon>
        <taxon>Xenopsylla</taxon>
    </lineage>
</organism>
<keyword evidence="1" id="KW-0472">Membrane</keyword>
<evidence type="ECO:0000256" key="1">
    <source>
        <dbReference type="SAM" id="Phobius"/>
    </source>
</evidence>